<sequence length="89" mass="9876">MPLSTQEAHRSAPPRPAPHITPEQVIHQTPCTVSSRIQRNAFCYQPGSPSFFRSLYTLDFLLRPPSTVAKKSLENSADSSTEALLTQHT</sequence>
<dbReference type="AlphaFoldDB" id="A0A5B7J0H7"/>
<evidence type="ECO:0000256" key="1">
    <source>
        <dbReference type="SAM" id="MobiDB-lite"/>
    </source>
</evidence>
<accession>A0A5B7J0H7</accession>
<evidence type="ECO:0000313" key="3">
    <source>
        <dbReference type="Proteomes" id="UP000324222"/>
    </source>
</evidence>
<protein>
    <submittedName>
        <fullName evidence="2">Uncharacterized protein</fullName>
    </submittedName>
</protein>
<feature type="region of interest" description="Disordered" evidence="1">
    <location>
        <begin position="1"/>
        <end position="24"/>
    </location>
</feature>
<proteinExistence type="predicted"/>
<comment type="caution">
    <text evidence="2">The sequence shown here is derived from an EMBL/GenBank/DDBJ whole genome shotgun (WGS) entry which is preliminary data.</text>
</comment>
<name>A0A5B7J0H7_PORTR</name>
<dbReference type="EMBL" id="VSRR010077310">
    <property type="protein sequence ID" value="MPC88285.1"/>
    <property type="molecule type" value="Genomic_DNA"/>
</dbReference>
<reference evidence="2 3" key="1">
    <citation type="submission" date="2019-05" db="EMBL/GenBank/DDBJ databases">
        <title>Another draft genome of Portunus trituberculatus and its Hox gene families provides insights of decapod evolution.</title>
        <authorList>
            <person name="Jeong J.-H."/>
            <person name="Song I."/>
            <person name="Kim S."/>
            <person name="Choi T."/>
            <person name="Kim D."/>
            <person name="Ryu S."/>
            <person name="Kim W."/>
        </authorList>
    </citation>
    <scope>NUCLEOTIDE SEQUENCE [LARGE SCALE GENOMIC DNA]</scope>
    <source>
        <tissue evidence="2">Muscle</tissue>
    </source>
</reference>
<organism evidence="2 3">
    <name type="scientific">Portunus trituberculatus</name>
    <name type="common">Swimming crab</name>
    <name type="synonym">Neptunus trituberculatus</name>
    <dbReference type="NCBI Taxonomy" id="210409"/>
    <lineage>
        <taxon>Eukaryota</taxon>
        <taxon>Metazoa</taxon>
        <taxon>Ecdysozoa</taxon>
        <taxon>Arthropoda</taxon>
        <taxon>Crustacea</taxon>
        <taxon>Multicrustacea</taxon>
        <taxon>Malacostraca</taxon>
        <taxon>Eumalacostraca</taxon>
        <taxon>Eucarida</taxon>
        <taxon>Decapoda</taxon>
        <taxon>Pleocyemata</taxon>
        <taxon>Brachyura</taxon>
        <taxon>Eubrachyura</taxon>
        <taxon>Portunoidea</taxon>
        <taxon>Portunidae</taxon>
        <taxon>Portuninae</taxon>
        <taxon>Portunus</taxon>
    </lineage>
</organism>
<dbReference type="Proteomes" id="UP000324222">
    <property type="component" value="Unassembled WGS sequence"/>
</dbReference>
<evidence type="ECO:0000313" key="2">
    <source>
        <dbReference type="EMBL" id="MPC88285.1"/>
    </source>
</evidence>
<keyword evidence="3" id="KW-1185">Reference proteome</keyword>
<gene>
    <name evidence="2" type="ORF">E2C01_083185</name>
</gene>